<gene>
    <name evidence="1" type="ORF">EJ06DRAFT_195090</name>
</gene>
<organism evidence="1 2">
    <name type="scientific">Trichodelitschia bisporula</name>
    <dbReference type="NCBI Taxonomy" id="703511"/>
    <lineage>
        <taxon>Eukaryota</taxon>
        <taxon>Fungi</taxon>
        <taxon>Dikarya</taxon>
        <taxon>Ascomycota</taxon>
        <taxon>Pezizomycotina</taxon>
        <taxon>Dothideomycetes</taxon>
        <taxon>Dothideomycetes incertae sedis</taxon>
        <taxon>Phaeotrichales</taxon>
        <taxon>Phaeotrichaceae</taxon>
        <taxon>Trichodelitschia</taxon>
    </lineage>
</organism>
<evidence type="ECO:0000313" key="1">
    <source>
        <dbReference type="EMBL" id="KAF2404281.1"/>
    </source>
</evidence>
<protein>
    <submittedName>
        <fullName evidence="1">Uncharacterized protein</fullName>
    </submittedName>
</protein>
<dbReference type="Proteomes" id="UP000799640">
    <property type="component" value="Unassembled WGS sequence"/>
</dbReference>
<accession>A0A6G1I7W2</accession>
<keyword evidence="2" id="KW-1185">Reference proteome</keyword>
<name>A0A6G1I7W2_9PEZI</name>
<evidence type="ECO:0000313" key="2">
    <source>
        <dbReference type="Proteomes" id="UP000799640"/>
    </source>
</evidence>
<dbReference type="EMBL" id="ML996688">
    <property type="protein sequence ID" value="KAF2404281.1"/>
    <property type="molecule type" value="Genomic_DNA"/>
</dbReference>
<reference evidence="1" key="1">
    <citation type="journal article" date="2020" name="Stud. Mycol.">
        <title>101 Dothideomycetes genomes: a test case for predicting lifestyles and emergence of pathogens.</title>
        <authorList>
            <person name="Haridas S."/>
            <person name="Albert R."/>
            <person name="Binder M."/>
            <person name="Bloem J."/>
            <person name="Labutti K."/>
            <person name="Salamov A."/>
            <person name="Andreopoulos B."/>
            <person name="Baker S."/>
            <person name="Barry K."/>
            <person name="Bills G."/>
            <person name="Bluhm B."/>
            <person name="Cannon C."/>
            <person name="Castanera R."/>
            <person name="Culley D."/>
            <person name="Daum C."/>
            <person name="Ezra D."/>
            <person name="Gonzalez J."/>
            <person name="Henrissat B."/>
            <person name="Kuo A."/>
            <person name="Liang C."/>
            <person name="Lipzen A."/>
            <person name="Lutzoni F."/>
            <person name="Magnuson J."/>
            <person name="Mondo S."/>
            <person name="Nolan M."/>
            <person name="Ohm R."/>
            <person name="Pangilinan J."/>
            <person name="Park H.-J."/>
            <person name="Ramirez L."/>
            <person name="Alfaro M."/>
            <person name="Sun H."/>
            <person name="Tritt A."/>
            <person name="Yoshinaga Y."/>
            <person name="Zwiers L.-H."/>
            <person name="Turgeon B."/>
            <person name="Goodwin S."/>
            <person name="Spatafora J."/>
            <person name="Crous P."/>
            <person name="Grigoriev I."/>
        </authorList>
    </citation>
    <scope>NUCLEOTIDE SEQUENCE</scope>
    <source>
        <strain evidence="1">CBS 262.69</strain>
    </source>
</reference>
<dbReference type="AlphaFoldDB" id="A0A6G1I7W2"/>
<proteinExistence type="predicted"/>
<sequence>MKSQPRGHANAFLHGHGGHSEGLQRGILLEIPCKVGRSRHEAAHTVLAITSTYPERGQGSRCGDARYVVRRVTKRPTPAFLCRRCDFQAHLVVMPIPSARCIMSVAGRPTARQELRKPPMKIGCHHTSPKLLFPFPTASGGVQPGSEQNARWRAGWPLIPVETLPI</sequence>